<feature type="region of interest" description="Disordered" evidence="1">
    <location>
        <begin position="66"/>
        <end position="99"/>
    </location>
</feature>
<evidence type="ECO:0000256" key="1">
    <source>
        <dbReference type="SAM" id="MobiDB-lite"/>
    </source>
</evidence>
<feature type="compositionally biased region" description="Low complexity" evidence="1">
    <location>
        <begin position="74"/>
        <end position="99"/>
    </location>
</feature>
<accession>A0ABS3VKS9</accession>
<keyword evidence="2" id="KW-1133">Transmembrane helix</keyword>
<dbReference type="EMBL" id="WVUH01000015">
    <property type="protein sequence ID" value="MBO4205117.1"/>
    <property type="molecule type" value="Genomic_DNA"/>
</dbReference>
<keyword evidence="2" id="KW-0812">Transmembrane</keyword>
<protein>
    <recommendedName>
        <fullName evidence="5">DUF11 domain-containing protein</fullName>
    </recommendedName>
</protein>
<dbReference type="RefSeq" id="WP_208811304.1">
    <property type="nucleotide sequence ID" value="NZ_WVUH01000015.1"/>
</dbReference>
<reference evidence="3 4" key="1">
    <citation type="submission" date="2019-12" db="EMBL/GenBank/DDBJ databases">
        <title>Whole genome sequencing of endophytic Actinobacterium Micromonospora sp. MPMI6T.</title>
        <authorList>
            <person name="Evv R."/>
            <person name="Podile A.R."/>
        </authorList>
    </citation>
    <scope>NUCLEOTIDE SEQUENCE [LARGE SCALE GENOMIC DNA]</scope>
    <source>
        <strain evidence="3 4">MPMI6</strain>
    </source>
</reference>
<name>A0ABS3VKS9_MICEH</name>
<sequence>MHDDQEFPQLETAFARFRTGGPLALPAGAGAARTVARRRRTAGTAAAGALTALVIITPVAATAWPEPVPPPPGVDVTTGPPTPSVAPTGAPTASPTGTPTRGATVPGGLTPAAVLGDVTLRIPAWPDRMAKSCRSGPVRFSDGRNEVPGNELVMKIDKVVPVDTDRDGTTETAALITCSGLESYAAKVLVFDRDAGGAIVTQGQVVASTGDVAAIRGIRAADRALDVEVADYAGDGLPDDLAQHQWRSYSWVDGRFRQTGGPTRFPANPRVTDLALGGMDPRLRADGTQRYTGTFTLLVLNKGPQLATAPYVTLRFPSTVTAIPPAGCRGAVTEPGQLFCPMDQIKAGGMAVLEIVLSVDRSAVGSGAIGDLSASVYWGPDHTGRYPEPAGKEGNNLRTWKIIVSG</sequence>
<evidence type="ECO:0000256" key="2">
    <source>
        <dbReference type="SAM" id="Phobius"/>
    </source>
</evidence>
<proteinExistence type="predicted"/>
<evidence type="ECO:0000313" key="3">
    <source>
        <dbReference type="EMBL" id="MBO4205117.1"/>
    </source>
</evidence>
<evidence type="ECO:0008006" key="5">
    <source>
        <dbReference type="Google" id="ProtNLM"/>
    </source>
</evidence>
<keyword evidence="2" id="KW-0472">Membrane</keyword>
<dbReference type="Proteomes" id="UP000823521">
    <property type="component" value="Unassembled WGS sequence"/>
</dbReference>
<gene>
    <name evidence="3" type="ORF">GSF22_03705</name>
</gene>
<evidence type="ECO:0000313" key="4">
    <source>
        <dbReference type="Proteomes" id="UP000823521"/>
    </source>
</evidence>
<feature type="transmembrane region" description="Helical" evidence="2">
    <location>
        <begin position="42"/>
        <end position="64"/>
    </location>
</feature>
<keyword evidence="4" id="KW-1185">Reference proteome</keyword>
<comment type="caution">
    <text evidence="3">The sequence shown here is derived from an EMBL/GenBank/DDBJ whole genome shotgun (WGS) entry which is preliminary data.</text>
</comment>
<organism evidence="3 4">
    <name type="scientific">Micromonospora echinofusca</name>
    <dbReference type="NCBI Taxonomy" id="47858"/>
    <lineage>
        <taxon>Bacteria</taxon>
        <taxon>Bacillati</taxon>
        <taxon>Actinomycetota</taxon>
        <taxon>Actinomycetes</taxon>
        <taxon>Micromonosporales</taxon>
        <taxon>Micromonosporaceae</taxon>
        <taxon>Micromonospora</taxon>
    </lineage>
</organism>